<comment type="caution">
    <text evidence="3">The sequence shown here is derived from an EMBL/GenBank/DDBJ whole genome shotgun (WGS) entry which is preliminary data.</text>
</comment>
<feature type="transmembrane region" description="Helical" evidence="2">
    <location>
        <begin position="153"/>
        <end position="173"/>
    </location>
</feature>
<name>A0A3N1HBD9_9PSEU</name>
<feature type="transmembrane region" description="Helical" evidence="2">
    <location>
        <begin position="94"/>
        <end position="117"/>
    </location>
</feature>
<proteinExistence type="predicted"/>
<keyword evidence="2" id="KW-1133">Transmembrane helix</keyword>
<dbReference type="Pfam" id="PF10935">
    <property type="entry name" value="DUF2637"/>
    <property type="match status" value="1"/>
</dbReference>
<evidence type="ECO:0000313" key="4">
    <source>
        <dbReference type="Proteomes" id="UP000268727"/>
    </source>
</evidence>
<dbReference type="Proteomes" id="UP000268727">
    <property type="component" value="Unassembled WGS sequence"/>
</dbReference>
<protein>
    <submittedName>
        <fullName evidence="3">Uncharacterized protein DUF2637</fullName>
    </submittedName>
</protein>
<keyword evidence="4" id="KW-1185">Reference proteome</keyword>
<gene>
    <name evidence="3" type="ORF">EDD40_5213</name>
</gene>
<dbReference type="InterPro" id="IPR021235">
    <property type="entry name" value="DUF2637"/>
</dbReference>
<evidence type="ECO:0000256" key="2">
    <source>
        <dbReference type="SAM" id="Phobius"/>
    </source>
</evidence>
<evidence type="ECO:0000256" key="1">
    <source>
        <dbReference type="SAM" id="MobiDB-lite"/>
    </source>
</evidence>
<feature type="transmembrane region" description="Helical" evidence="2">
    <location>
        <begin position="129"/>
        <end position="147"/>
    </location>
</feature>
<feature type="transmembrane region" description="Helical" evidence="2">
    <location>
        <begin position="70"/>
        <end position="88"/>
    </location>
</feature>
<accession>A0A3N1HBD9</accession>
<keyword evidence="2" id="KW-0812">Transmembrane</keyword>
<reference evidence="3 4" key="1">
    <citation type="submission" date="2018-11" db="EMBL/GenBank/DDBJ databases">
        <title>Sequencing the genomes of 1000 actinobacteria strains.</title>
        <authorList>
            <person name="Klenk H.-P."/>
        </authorList>
    </citation>
    <scope>NUCLEOTIDE SEQUENCE [LARGE SCALE GENOMIC DNA]</scope>
    <source>
        <strain evidence="3 4">DSM 44231</strain>
    </source>
</reference>
<sequence length="358" mass="39070">MSTWAENRRADKVVAAEQRRADQALLFEQRRTDQETAAKLAEARKNAARARRTALWTALTGWLRAHTLDLLFVPVIVVPAVLAWTAMAEYGREVFGPVGTLLPLFSEGAMWTFAFAVPMAQRAGRSTGWLHLGTWVFAAVAAVLNYVHGSNLAHGIVMALVSVGGVVVHQLVTASPARKRRTRAERDAQRLDRQAARRVLAVRRAALDQAVAKLSEDGTATLVHQPGLVAYRRRWGRARLVPTTVPGLPVTDSDDDWTAEVSEYLSALPAPRPSTDRSTRKASGSAETLPAEITDKVTTYAAKVRAAIDAGELPARPSQTQVRKFLRIRGAVAVEVHRVLFPTDTDPGDDDPRQAVTA</sequence>
<feature type="region of interest" description="Disordered" evidence="1">
    <location>
        <begin position="269"/>
        <end position="288"/>
    </location>
</feature>
<dbReference type="AlphaFoldDB" id="A0A3N1HBD9"/>
<dbReference type="RefSeq" id="WP_170185196.1">
    <property type="nucleotide sequence ID" value="NZ_RJKM01000001.1"/>
</dbReference>
<dbReference type="EMBL" id="RJKM01000001">
    <property type="protein sequence ID" value="ROP39814.1"/>
    <property type="molecule type" value="Genomic_DNA"/>
</dbReference>
<keyword evidence="2" id="KW-0472">Membrane</keyword>
<organism evidence="3 4">
    <name type="scientific">Saccharothrix texasensis</name>
    <dbReference type="NCBI Taxonomy" id="103734"/>
    <lineage>
        <taxon>Bacteria</taxon>
        <taxon>Bacillati</taxon>
        <taxon>Actinomycetota</taxon>
        <taxon>Actinomycetes</taxon>
        <taxon>Pseudonocardiales</taxon>
        <taxon>Pseudonocardiaceae</taxon>
        <taxon>Saccharothrix</taxon>
    </lineage>
</organism>
<evidence type="ECO:0000313" key="3">
    <source>
        <dbReference type="EMBL" id="ROP39814.1"/>
    </source>
</evidence>